<dbReference type="InterPro" id="IPR024623">
    <property type="entry name" value="YtxH"/>
</dbReference>
<proteinExistence type="predicted"/>
<keyword evidence="1" id="KW-0812">Transmembrane</keyword>
<dbReference type="PANTHER" id="PTHR35792">
    <property type="entry name" value="GENERAL STRESS PROTEIN"/>
    <property type="match status" value="1"/>
</dbReference>
<dbReference type="InterPro" id="IPR052928">
    <property type="entry name" value="Desiccation-related_membrane"/>
</dbReference>
<dbReference type="PANTHER" id="PTHR35792:SF1">
    <property type="entry name" value="SLL0268 PROTEIN"/>
    <property type="match status" value="1"/>
</dbReference>
<gene>
    <name evidence="2" type="ORF">CFX0092_A3632</name>
</gene>
<dbReference type="RefSeq" id="WP_095044718.1">
    <property type="nucleotide sequence ID" value="NZ_LN890655.1"/>
</dbReference>
<accession>A0A160T925</accession>
<keyword evidence="3" id="KW-1185">Reference proteome</keyword>
<evidence type="ECO:0008006" key="4">
    <source>
        <dbReference type="Google" id="ProtNLM"/>
    </source>
</evidence>
<organism evidence="2 3">
    <name type="scientific">Candidatus Promineifilum breve</name>
    <dbReference type="NCBI Taxonomy" id="1806508"/>
    <lineage>
        <taxon>Bacteria</taxon>
        <taxon>Bacillati</taxon>
        <taxon>Chloroflexota</taxon>
        <taxon>Ardenticatenia</taxon>
        <taxon>Candidatus Promineifilales</taxon>
        <taxon>Candidatus Promineifilaceae</taxon>
        <taxon>Candidatus Promineifilum</taxon>
    </lineage>
</organism>
<keyword evidence="1" id="KW-0472">Membrane</keyword>
<dbReference type="OrthoDB" id="166392at2"/>
<feature type="transmembrane region" description="Helical" evidence="1">
    <location>
        <begin position="12"/>
        <end position="30"/>
    </location>
</feature>
<dbReference type="Proteomes" id="UP000215027">
    <property type="component" value="Chromosome I"/>
</dbReference>
<dbReference type="KEGG" id="pbf:CFX0092_A3632"/>
<sequence length="112" mass="11935">MDNRDNDFGAFLAGFVIGALVGAATALILAPQSGPATRQQIVDMSSDLRHTADTQAREYRDKAGAIIADTRDRAQQLTEQVQDQVRIVLDAGKDQVEQAAENLNNGAAPDLG</sequence>
<protein>
    <recommendedName>
        <fullName evidence="4">YtxH domain-containing protein</fullName>
    </recommendedName>
</protein>
<evidence type="ECO:0000313" key="2">
    <source>
        <dbReference type="EMBL" id="CUS05510.2"/>
    </source>
</evidence>
<dbReference type="EMBL" id="LN890655">
    <property type="protein sequence ID" value="CUS05510.2"/>
    <property type="molecule type" value="Genomic_DNA"/>
</dbReference>
<evidence type="ECO:0000313" key="3">
    <source>
        <dbReference type="Proteomes" id="UP000215027"/>
    </source>
</evidence>
<dbReference type="AlphaFoldDB" id="A0A160T925"/>
<keyword evidence="1" id="KW-1133">Transmembrane helix</keyword>
<dbReference type="SUPFAM" id="SSF58113">
    <property type="entry name" value="Apolipoprotein A-I"/>
    <property type="match status" value="1"/>
</dbReference>
<dbReference type="Gene3D" id="1.20.5.1230">
    <property type="entry name" value="Apolipoprotein A-I"/>
    <property type="match status" value="1"/>
</dbReference>
<name>A0A160T925_9CHLR</name>
<dbReference type="Pfam" id="PF12732">
    <property type="entry name" value="YtxH"/>
    <property type="match status" value="1"/>
</dbReference>
<evidence type="ECO:0000256" key="1">
    <source>
        <dbReference type="SAM" id="Phobius"/>
    </source>
</evidence>
<reference evidence="2" key="1">
    <citation type="submission" date="2016-01" db="EMBL/GenBank/DDBJ databases">
        <authorList>
            <person name="Mcilroy J.S."/>
            <person name="Karst M S."/>
            <person name="Albertsen M."/>
        </authorList>
    </citation>
    <scope>NUCLEOTIDE SEQUENCE</scope>
    <source>
        <strain evidence="2">Cfx-K</strain>
    </source>
</reference>